<dbReference type="Proteomes" id="UP001158067">
    <property type="component" value="Unassembled WGS sequence"/>
</dbReference>
<dbReference type="EMBL" id="FXUG01000002">
    <property type="protein sequence ID" value="SMP47480.1"/>
    <property type="molecule type" value="Genomic_DNA"/>
</dbReference>
<comment type="caution">
    <text evidence="2">The sequence shown here is derived from an EMBL/GenBank/DDBJ whole genome shotgun (WGS) entry which is preliminary data.</text>
</comment>
<evidence type="ECO:0000256" key="1">
    <source>
        <dbReference type="SAM" id="MobiDB-lite"/>
    </source>
</evidence>
<feature type="region of interest" description="Disordered" evidence="1">
    <location>
        <begin position="1"/>
        <end position="30"/>
    </location>
</feature>
<gene>
    <name evidence="2" type="ORF">SAMN06265222_102303</name>
</gene>
<evidence type="ECO:0000313" key="2">
    <source>
        <dbReference type="EMBL" id="SMP47480.1"/>
    </source>
</evidence>
<evidence type="ECO:0000313" key="3">
    <source>
        <dbReference type="Proteomes" id="UP001158067"/>
    </source>
</evidence>
<sequence length="98" mass="10701">MELLHQDTSHQLVSPGSHNRLQRSRIPKDAEGTSRVVLSLLRSPMALVTEAKNDAATRKTEAAFIPEGLRTIAVGRVSAPMVTLSVYDVFDPEGCRSD</sequence>
<accession>A0ABY1PUF4</accession>
<keyword evidence="3" id="KW-1185">Reference proteome</keyword>
<feature type="compositionally biased region" description="Polar residues" evidence="1">
    <location>
        <begin position="9"/>
        <end position="19"/>
    </location>
</feature>
<organism evidence="2 3">
    <name type="scientific">Neorhodopirellula lusitana</name>
    <dbReference type="NCBI Taxonomy" id="445327"/>
    <lineage>
        <taxon>Bacteria</taxon>
        <taxon>Pseudomonadati</taxon>
        <taxon>Planctomycetota</taxon>
        <taxon>Planctomycetia</taxon>
        <taxon>Pirellulales</taxon>
        <taxon>Pirellulaceae</taxon>
        <taxon>Neorhodopirellula</taxon>
    </lineage>
</organism>
<reference evidence="2 3" key="1">
    <citation type="submission" date="2017-05" db="EMBL/GenBank/DDBJ databases">
        <authorList>
            <person name="Varghese N."/>
            <person name="Submissions S."/>
        </authorList>
    </citation>
    <scope>NUCLEOTIDE SEQUENCE [LARGE SCALE GENOMIC DNA]</scope>
    <source>
        <strain evidence="2 3">DSM 25457</strain>
    </source>
</reference>
<protein>
    <submittedName>
        <fullName evidence="2">Uncharacterized protein</fullName>
    </submittedName>
</protein>
<name>A0ABY1PUF4_9BACT</name>
<proteinExistence type="predicted"/>